<accession>A0A7H8QZN0</accession>
<organism evidence="2 3">
    <name type="scientific">Talaromyces rugulosus</name>
    <name type="common">Penicillium rugulosum</name>
    <dbReference type="NCBI Taxonomy" id="121627"/>
    <lineage>
        <taxon>Eukaryota</taxon>
        <taxon>Fungi</taxon>
        <taxon>Dikarya</taxon>
        <taxon>Ascomycota</taxon>
        <taxon>Pezizomycotina</taxon>
        <taxon>Eurotiomycetes</taxon>
        <taxon>Eurotiomycetidae</taxon>
        <taxon>Eurotiales</taxon>
        <taxon>Trichocomaceae</taxon>
        <taxon>Talaromyces</taxon>
        <taxon>Talaromyces sect. Islandici</taxon>
    </lineage>
</organism>
<sequence length="853" mass="96088">MARVSRAERITEMVQSKPKTKTTSWNQTKKRMRRKVADANRKGVPTQFRDLRNPEEQEGQVVDLDSLDEPPASFYQQYYPWLMGNGKYPTMADGYRLLDFYFWGIDHHFPGNNPSRAKCFVKLFYNMDPKYRPTTKYEFEDVNRRDAGPRLLKRGVLERLGVAPISRHYPEIPEPGDAWEQQLLAPVKPSLAEEREIPKSDQEVEVQAPRDIPKNLNQIRQTLEKLLIQIRYRDLEVPEDIGKHQPQAATVMLSSTSDHEFTPSDQGTSYLCWGRGPVADEQDGWRETACDCIMMAAKFLDAGITTIDINEIKSDKTLETSTHDILTNAVRTNWGSPGDSTNIAAQRENFHRNFLQNGPQNSQDLIEFSTLLRKQFLLTREKAEFCEDKHKNVIDQPTYHRYMSLPKRPDAVDIGDLLQDAFGPVPSEDPPLVESIQRFTQDSSVQQNTNELLPRCSVQGCRKHVRTRRVCYTMPLRLAIYPTQDVVPKNHTSDNIQFTITNNKGKNQTVNYRWLGGIYSDSRADHRVYWTDAVRGGKKASSIRMYDPFLRGYCIGGIKPAWNGSLIPQKWQPSVIFYEAILNPDSLDLALATAVLGDIGHAVRTDKPILQVHKPWSSSTKNGDPRQGPEGQVSKGGHLDTEFVTPALVTNGYTTNAANMPNSGGFNTIPDVVFENPQDNLENLMGPPRPIDTNLRSAKAPSGGQYSFSGASNANGIGHNAMYSSSGVTGAPISNGAGQPSNGQFQVQSAGMNRTQPSNQATPYQYVQPNNYDYAVPQLSDEGLLTAVNQLLENPTEYDPTLDDFNIYNYNFWQGYGMPDVSSNSEHETGKSSPRKRRGGTEDRRGNKRRRRG</sequence>
<evidence type="ECO:0000313" key="2">
    <source>
        <dbReference type="EMBL" id="QKX59579.1"/>
    </source>
</evidence>
<dbReference type="AlphaFoldDB" id="A0A7H8QZN0"/>
<feature type="compositionally biased region" description="Polar residues" evidence="1">
    <location>
        <begin position="736"/>
        <end position="763"/>
    </location>
</feature>
<reference evidence="3" key="1">
    <citation type="submission" date="2020-06" db="EMBL/GenBank/DDBJ databases">
        <title>A chromosome-scale genome assembly of Talaromyces rugulosus W13939.</title>
        <authorList>
            <person name="Wang B."/>
            <person name="Guo L."/>
            <person name="Ye K."/>
            <person name="Wang L."/>
        </authorList>
    </citation>
    <scope>NUCLEOTIDE SEQUENCE [LARGE SCALE GENOMIC DNA]</scope>
    <source>
        <strain evidence="3">W13939</strain>
    </source>
</reference>
<dbReference type="GeneID" id="55994210"/>
<gene>
    <name evidence="2" type="ORF">TRUGW13939_06716</name>
</gene>
<feature type="region of interest" description="Disordered" evidence="1">
    <location>
        <begin position="732"/>
        <end position="763"/>
    </location>
</feature>
<evidence type="ECO:0000256" key="1">
    <source>
        <dbReference type="SAM" id="MobiDB-lite"/>
    </source>
</evidence>
<feature type="region of interest" description="Disordered" evidence="1">
    <location>
        <begin position="818"/>
        <end position="853"/>
    </location>
</feature>
<name>A0A7H8QZN0_TALRU</name>
<dbReference type="EMBL" id="CP055900">
    <property type="protein sequence ID" value="QKX59579.1"/>
    <property type="molecule type" value="Genomic_DNA"/>
</dbReference>
<dbReference type="Proteomes" id="UP000509510">
    <property type="component" value="Chromosome III"/>
</dbReference>
<feature type="region of interest" description="Disordered" evidence="1">
    <location>
        <begin position="1"/>
        <end position="44"/>
    </location>
</feature>
<proteinExistence type="predicted"/>
<dbReference type="RefSeq" id="XP_035345757.1">
    <property type="nucleotide sequence ID" value="XM_035489864.1"/>
</dbReference>
<dbReference type="OrthoDB" id="4225328at2759"/>
<feature type="compositionally biased region" description="Basic and acidic residues" evidence="1">
    <location>
        <begin position="1"/>
        <end position="11"/>
    </location>
</feature>
<protein>
    <submittedName>
        <fullName evidence="2">Uncharacterized protein</fullName>
    </submittedName>
</protein>
<feature type="region of interest" description="Disordered" evidence="1">
    <location>
        <begin position="613"/>
        <end position="639"/>
    </location>
</feature>
<keyword evidence="3" id="KW-1185">Reference proteome</keyword>
<evidence type="ECO:0000313" key="3">
    <source>
        <dbReference type="Proteomes" id="UP000509510"/>
    </source>
</evidence>
<dbReference type="KEGG" id="trg:TRUGW13939_06716"/>